<dbReference type="Proteomes" id="UP000250140">
    <property type="component" value="Unassembled WGS sequence"/>
</dbReference>
<evidence type="ECO:0000256" key="2">
    <source>
        <dbReference type="ARBA" id="ARBA00012688"/>
    </source>
</evidence>
<dbReference type="Gene3D" id="3.20.20.80">
    <property type="entry name" value="Glycosidases"/>
    <property type="match status" value="2"/>
</dbReference>
<dbReference type="InterPro" id="IPR058658">
    <property type="entry name" value="Mok11-13/Ags1-like_Ig_2"/>
</dbReference>
<evidence type="ECO:0000256" key="5">
    <source>
        <dbReference type="ARBA" id="ARBA00023316"/>
    </source>
</evidence>
<dbReference type="Pfam" id="PF26108">
    <property type="entry name" value="GH_Mok13"/>
    <property type="match status" value="1"/>
</dbReference>
<keyword evidence="12" id="KW-1185">Reference proteome</keyword>
<evidence type="ECO:0000256" key="6">
    <source>
        <dbReference type="ARBA" id="ARBA00048960"/>
    </source>
</evidence>
<dbReference type="InterPro" id="IPR013534">
    <property type="entry name" value="Starch_synth_cat_dom"/>
</dbReference>
<evidence type="ECO:0000256" key="8">
    <source>
        <dbReference type="SAM" id="Phobius"/>
    </source>
</evidence>
<dbReference type="InterPro" id="IPR006047">
    <property type="entry name" value="GH13_cat_dom"/>
</dbReference>
<evidence type="ECO:0000256" key="7">
    <source>
        <dbReference type="SAM" id="MobiDB-lite"/>
    </source>
</evidence>
<dbReference type="Pfam" id="PF26122">
    <property type="entry name" value="CBM_Mok13"/>
    <property type="match status" value="1"/>
</dbReference>
<keyword evidence="8" id="KW-0472">Membrane</keyword>
<dbReference type="FunFam" id="3.40.50.2000:FF:000052">
    <property type="entry name" value="Alpha-1,3-glucan synthase Ags2"/>
    <property type="match status" value="1"/>
</dbReference>
<feature type="signal peptide" evidence="9">
    <location>
        <begin position="1"/>
        <end position="16"/>
    </location>
</feature>
<protein>
    <recommendedName>
        <fullName evidence="2">alpha-1,3-glucan synthase</fullName>
        <ecNumber evidence="2">2.4.1.183</ecNumber>
    </recommendedName>
</protein>
<dbReference type="CDD" id="cd03791">
    <property type="entry name" value="GT5_Glycogen_synthase_DULL1-like"/>
    <property type="match status" value="1"/>
</dbReference>
<gene>
    <name evidence="11" type="ORF">AOQ84DRAFT_207956</name>
</gene>
<feature type="transmembrane region" description="Helical" evidence="8">
    <location>
        <begin position="2007"/>
        <end position="2025"/>
    </location>
</feature>
<feature type="transmembrane region" description="Helical" evidence="8">
    <location>
        <begin position="2032"/>
        <end position="2054"/>
    </location>
</feature>
<name>A0A8E2JV78_9PEZI</name>
<dbReference type="GO" id="GO:0009277">
    <property type="term" value="C:fungal-type cell wall"/>
    <property type="evidence" value="ECO:0007669"/>
    <property type="project" value="TreeGrafter"/>
</dbReference>
<keyword evidence="9" id="KW-0732">Signal</keyword>
<dbReference type="SMART" id="SM00642">
    <property type="entry name" value="Aamy"/>
    <property type="match status" value="1"/>
</dbReference>
<feature type="transmembrane region" description="Helical" evidence="8">
    <location>
        <begin position="2098"/>
        <end position="2118"/>
    </location>
</feature>
<dbReference type="OrthoDB" id="512920at2759"/>
<keyword evidence="5" id="KW-0961">Cell wall biogenesis/degradation</keyword>
<dbReference type="InterPro" id="IPR058654">
    <property type="entry name" value="Mok11-14/Ags1-like_TM"/>
</dbReference>
<feature type="transmembrane region" description="Helical" evidence="8">
    <location>
        <begin position="2219"/>
        <end position="2240"/>
    </location>
</feature>
<feature type="chain" id="PRO_5034651325" description="alpha-1,3-glucan synthase" evidence="9">
    <location>
        <begin position="17"/>
        <end position="2396"/>
    </location>
</feature>
<dbReference type="GO" id="GO:0070600">
    <property type="term" value="P:fungal-type cell wall (1-&gt;3)-alpha-glucan biosynthetic process"/>
    <property type="evidence" value="ECO:0007669"/>
    <property type="project" value="TreeGrafter"/>
</dbReference>
<evidence type="ECO:0000256" key="9">
    <source>
        <dbReference type="SAM" id="SignalP"/>
    </source>
</evidence>
<sequence length="2396" mass="268611">MRYLSAYLLTVTLVTALKFDPQQVGFNLNENKTATNPLDYWGEWSNHAYHESPSNWRFPFYTLFLDRFVNGDPSNDDINGTLFEHDVLNNQLRHGGDLAGLVDTLDYIQGMGIKGIYIAGTPFINAPWKSDGYSPLDMTLLDRHFGNIDDWRSAIDEIHKRGMYVVLDNTMSTMGDLIGFEGYLNKSTPFSFKEHKALWKSDRRYLDFNIGNNYNATCEYPRFWDETGYRVTKDTYSNFSQLVGCYNSEFDQYGDTEAFGVFPDWQRQLSKFASVQDRLREWVPSVREKIQHFSCVTIAMLDIDGFRFDKATQITVDAQADFAEYIRDCAQKFGKTNFFMPGEITGGNTFGSIYLGRGRQPNMVNGNITAVIEFTNSSNATYFLRDPGKNALDAAAFHYSIYRSLTRFLGMSGNLSAGYDVPINFVDTWNTMLTTNDLVNPSTGVFDPRHMYGVTNQDVFRWPAIKNGTQRMLLGLFVTTLHMPGIPLLLWGEEQAFYVLDNTAANYIFGRQPLSSALGWQNHGCYKLNSTQYYQMPLEAALNGCNDDSVSLDHRDPTHPVRNIIKSMYHMRQTYPILNDGYALQSLSKQTHEVVYLGSNGTATELGMWSVRRDQYLGVQNMTESALGNQSVWLVYQNEDHAFTYNFDCKSTTNALISLFDEGTTVKNLFAPFEEVTLKAGPEKLGIAGSEKFNGCLDSLELDAWGFKAYVPKDNWVGPPPMLTGFLPGHDARLQTKAGSDGTETVTIELHFSEEMDCDHITQNLFINSTTEGKSAPKVDAGSISCANMSASESVPYNGAITSAWRWKGTLQGVYNGIHSVTVQNVSSSDGTRFTDSVDHLLFRIGTTNNPMVFPRLANYSQNVLSKDATGSLSVSHQAAGSDKWRYSLNWGSSWSNWTDYTGGKSTLAKQPWTGTKLQQWNGDHVILQYWSKMAGSSDVLQHADANWGNKPPRRFPHLFAQGTFNQFGFDAGIRNNFQQDSNGIWKYHLMTEWPSQIQVNVWGINPDGQPDKSFIYGDTDGDEVLDRLPPDALSPSLVNFTYPSSPYLAFRMELNDNTNKFQLVPAGNRIQQVLLFALLWSIPVATGAISIWSYMGAFYGVKFNKFGVSPKKGLFGFSFRGKFQKLSGDDDEEKGRRSFMLSTLRPQSSSAAVPTLAVGGKRRTVLIATMEYDIEDWSIKIKIGGLGVMAQLMGKNLSHQDLIWVVPCVGGVDYPVDRPAEPMFITILGSLYEIQVQYHTLRNITYVLLDAPVFRQQTKSEPYPPRMDDLDSAIYYSAWNACIAETIKRFPIDIYHINDYHGAAAPLYLLPQTIPCCLSLHNAEFQGLWPMRTPEERKEVCDVFNLEPTVVESYVQFGEVFNLLHAGASYLRVHQKGFGAVGVSNKYGDRSYARYPIFWGLKEIGKLPNPDPSDTDPWDREAEANQVITVDPEFEASRGELRRQAQEWAQLDVDPTAELFVFVGRWSNQKGVDLIADVFPAVLEKHSKVQLICIGPVIDLYGKFAALKLGEMMKKYPRRVYSKPEFTQLPPYIFTGAEFALIPSRDEPFGLVAVEFGRKGALGVGARVGGLGQMPGWWFTVESTTTKHLQHQFKLAIEEALASKTEVRAMMRARSAKQRFPVAKWVEDLGELQSKSIKIHQEQAAHGPKRISRASSPSGLLISHSRNVSTENLGTFTDNTRYEGSTLSEQTNTQSSTGLGRTLSLGVRAGPGHRTRYPRAEEALHEDDELDDETRANTSEEYTITREQAEASMREEERNQALRALEGGRGAIPLPRQPDITLTVARGRSRSRAPRESLSVEQPDRRGRSLSPSAGDALLSAQPSITRHRNSSALSLNEVIGSRSDYKLQKVDPTFNDTTGEFYRAFEEKLRTLEGKTSETDLCIEEYLVESERTWFKRFRDAKLGRSRGASPNPSVYSRNSSPDSHGSGSGSDHFRDERRNRSSVAEEFLLGGDYRRPSFLKRVLQTRIGDWPIYSLILALGQIIAANSYQITLLTGGQGETPEKLYILGSIYIVTSCVWWVMFRTLKSRYVLSIPFLFYGLSFLFVGLAPFLHVGAGRDWIRNVAAGMYIVASSSGSIFFALNFGDEGGAPIKAWVYRACVIQGTQQIYITALFYWGSTMISVNTKDQNTITSKPIMAAITLPIAFLLWGLGIILFTSLPPYYRQSPGKIPDFYQTLFRRKIVGWFFVTVILQNYFLSAPYGRNWEYLWSSTIAPHWAIGLLVLAFFIGVWAAFLALFSQLSKSHSWILPIFAIGLGAPRWAQMLWGTSGIGLWVPWMPGGHVAGALAGRSLWLWLGVLDAIQGVGFGMMLLQTLTRIHIAVSLVAAQLLGAIVTIIAKATAPDKDGPGDVFPDFSAGIVQGISKPWFWIALACQLVIPFGFFKFFRKEQLSKP</sequence>
<feature type="compositionally biased region" description="Polar residues" evidence="7">
    <location>
        <begin position="1672"/>
        <end position="1700"/>
    </location>
</feature>
<feature type="transmembrane region" description="Helical" evidence="8">
    <location>
        <begin position="2369"/>
        <end position="2388"/>
    </location>
</feature>
<dbReference type="Gene3D" id="3.40.50.2000">
    <property type="entry name" value="Glycogen Phosphorylase B"/>
    <property type="match status" value="2"/>
</dbReference>
<evidence type="ECO:0000313" key="11">
    <source>
        <dbReference type="EMBL" id="OCL10829.1"/>
    </source>
</evidence>
<dbReference type="Pfam" id="PF00128">
    <property type="entry name" value="Alpha-amylase"/>
    <property type="match status" value="1"/>
</dbReference>
<dbReference type="Pfam" id="PF26114">
    <property type="entry name" value="Ig_2_Mok13"/>
    <property type="match status" value="1"/>
</dbReference>
<keyword evidence="4 11" id="KW-0808">Transferase</keyword>
<dbReference type="Pfam" id="PF00534">
    <property type="entry name" value="Glycos_transf_1"/>
    <property type="match status" value="1"/>
</dbReference>
<feature type="region of interest" description="Disordered" evidence="7">
    <location>
        <begin position="1907"/>
        <end position="1941"/>
    </location>
</feature>
<comment type="catalytic activity">
    <reaction evidence="6">
        <text>[(1-&gt;3)-alpha-D-glucosyl](n) + UDP-alpha-D-glucose = [(1-&gt;3)-alpha-D-glucosyl](n+1) + UDP + H(+)</text>
        <dbReference type="Rhea" id="RHEA:19749"/>
        <dbReference type="Rhea" id="RHEA-COMP:11150"/>
        <dbReference type="Rhea" id="RHEA-COMP:11151"/>
        <dbReference type="ChEBI" id="CHEBI:15378"/>
        <dbReference type="ChEBI" id="CHEBI:28100"/>
        <dbReference type="ChEBI" id="CHEBI:58223"/>
        <dbReference type="ChEBI" id="CHEBI:58885"/>
        <dbReference type="EC" id="2.4.1.183"/>
    </reaction>
</comment>
<comment type="similarity">
    <text evidence="1">Belongs to the glycosyltransferase group 1 family.</text>
</comment>
<dbReference type="InterPro" id="IPR017853">
    <property type="entry name" value="GH"/>
</dbReference>
<feature type="transmembrane region" description="Helical" evidence="8">
    <location>
        <begin position="2179"/>
        <end position="2199"/>
    </location>
</feature>
<keyword evidence="3" id="KW-0328">Glycosyltransferase</keyword>
<dbReference type="CDD" id="cd11323">
    <property type="entry name" value="AmyAc_AGS"/>
    <property type="match status" value="1"/>
</dbReference>
<dbReference type="Pfam" id="PF26111">
    <property type="entry name" value="Ig_Mok13"/>
    <property type="match status" value="1"/>
</dbReference>
<evidence type="ECO:0000256" key="4">
    <source>
        <dbReference type="ARBA" id="ARBA00022679"/>
    </source>
</evidence>
<dbReference type="InterPro" id="IPR058656">
    <property type="entry name" value="Mok11-13/Ags1-like_GH"/>
</dbReference>
<dbReference type="InterPro" id="IPR058659">
    <property type="entry name" value="Mok11-13/Ags1-like_CBM"/>
</dbReference>
<proteinExistence type="inferred from homology"/>
<feature type="compositionally biased region" description="Polar residues" evidence="7">
    <location>
        <begin position="1911"/>
        <end position="1921"/>
    </location>
</feature>
<evidence type="ECO:0000256" key="1">
    <source>
        <dbReference type="ARBA" id="ARBA00006122"/>
    </source>
</evidence>
<evidence type="ECO:0000259" key="10">
    <source>
        <dbReference type="SMART" id="SM00642"/>
    </source>
</evidence>
<feature type="domain" description="Glycosyl hydrolase family 13 catalytic" evidence="10">
    <location>
        <begin position="62"/>
        <end position="521"/>
    </location>
</feature>
<feature type="transmembrane region" description="Helical" evidence="8">
    <location>
        <begin position="2321"/>
        <end position="2340"/>
    </location>
</feature>
<dbReference type="EMBL" id="KV749155">
    <property type="protein sequence ID" value="OCL10829.1"/>
    <property type="molecule type" value="Genomic_DNA"/>
</dbReference>
<keyword evidence="8" id="KW-0812">Transmembrane</keyword>
<dbReference type="SUPFAM" id="SSF53756">
    <property type="entry name" value="UDP-Glycosyltransferase/glycogen phosphorylase"/>
    <property type="match status" value="1"/>
</dbReference>
<dbReference type="InterPro" id="IPR058657">
    <property type="entry name" value="Mok11-13/Ags1-like_Ig"/>
</dbReference>
<dbReference type="Pfam" id="PF26127">
    <property type="entry name" value="12TM_Mok13"/>
    <property type="match status" value="1"/>
</dbReference>
<dbReference type="PANTHER" id="PTHR47182">
    <property type="entry name" value="CELL WALL ALPHA-1,3-GLUCAN SYNTHASE AGS1-RELATED"/>
    <property type="match status" value="1"/>
</dbReference>
<dbReference type="InterPro" id="IPR001296">
    <property type="entry name" value="Glyco_trans_1"/>
</dbReference>
<feature type="compositionally biased region" description="Basic and acidic residues" evidence="7">
    <location>
        <begin position="1744"/>
        <end position="1759"/>
    </location>
</feature>
<evidence type="ECO:0000313" key="12">
    <source>
        <dbReference type="Proteomes" id="UP000250140"/>
    </source>
</evidence>
<dbReference type="GO" id="GO:0047657">
    <property type="term" value="F:alpha-1,3-glucan synthase activity"/>
    <property type="evidence" value="ECO:0007669"/>
    <property type="project" value="UniProtKB-EC"/>
</dbReference>
<dbReference type="SUPFAM" id="SSF51445">
    <property type="entry name" value="(Trans)glycosidases"/>
    <property type="match status" value="1"/>
</dbReference>
<accession>A0A8E2JV78</accession>
<keyword evidence="8" id="KW-1133">Transmembrane helix</keyword>
<evidence type="ECO:0000256" key="3">
    <source>
        <dbReference type="ARBA" id="ARBA00022676"/>
    </source>
</evidence>
<feature type="transmembrane region" description="Helical" evidence="8">
    <location>
        <begin position="2066"/>
        <end position="2086"/>
    </location>
</feature>
<dbReference type="EC" id="2.4.1.183" evidence="2"/>
<reference evidence="11 12" key="1">
    <citation type="journal article" date="2016" name="Nat. Commun.">
        <title>Ectomycorrhizal ecology is imprinted in the genome of the dominant symbiotic fungus Cenococcum geophilum.</title>
        <authorList>
            <consortium name="DOE Joint Genome Institute"/>
            <person name="Peter M."/>
            <person name="Kohler A."/>
            <person name="Ohm R.A."/>
            <person name="Kuo A."/>
            <person name="Krutzmann J."/>
            <person name="Morin E."/>
            <person name="Arend M."/>
            <person name="Barry K.W."/>
            <person name="Binder M."/>
            <person name="Choi C."/>
            <person name="Clum A."/>
            <person name="Copeland A."/>
            <person name="Grisel N."/>
            <person name="Haridas S."/>
            <person name="Kipfer T."/>
            <person name="LaButti K."/>
            <person name="Lindquist E."/>
            <person name="Lipzen A."/>
            <person name="Maire R."/>
            <person name="Meier B."/>
            <person name="Mihaltcheva S."/>
            <person name="Molinier V."/>
            <person name="Murat C."/>
            <person name="Poggeler S."/>
            <person name="Quandt C.A."/>
            <person name="Sperisen C."/>
            <person name="Tritt A."/>
            <person name="Tisserant E."/>
            <person name="Crous P.W."/>
            <person name="Henrissat B."/>
            <person name="Nehls U."/>
            <person name="Egli S."/>
            <person name="Spatafora J.W."/>
            <person name="Grigoriev I.V."/>
            <person name="Martin F.M."/>
        </authorList>
    </citation>
    <scope>NUCLEOTIDE SEQUENCE [LARGE SCALE GENOMIC DNA]</scope>
    <source>
        <strain evidence="11 12">CBS 207.34</strain>
    </source>
</reference>
<dbReference type="Pfam" id="PF08323">
    <property type="entry name" value="Glyco_transf_5"/>
    <property type="match status" value="1"/>
</dbReference>
<feature type="transmembrane region" description="Helical" evidence="8">
    <location>
        <begin position="2249"/>
        <end position="2274"/>
    </location>
</feature>
<feature type="region of interest" description="Disordered" evidence="7">
    <location>
        <begin position="1672"/>
        <end position="1759"/>
    </location>
</feature>
<organism evidence="11 12">
    <name type="scientific">Glonium stellatum</name>
    <dbReference type="NCBI Taxonomy" id="574774"/>
    <lineage>
        <taxon>Eukaryota</taxon>
        <taxon>Fungi</taxon>
        <taxon>Dikarya</taxon>
        <taxon>Ascomycota</taxon>
        <taxon>Pezizomycotina</taxon>
        <taxon>Dothideomycetes</taxon>
        <taxon>Pleosporomycetidae</taxon>
        <taxon>Gloniales</taxon>
        <taxon>Gloniaceae</taxon>
        <taxon>Glonium</taxon>
    </lineage>
</organism>
<dbReference type="FunFam" id="3.20.20.80:FF:000073">
    <property type="entry name" value="Alpha-1,3-glucan synthase Ags2"/>
    <property type="match status" value="1"/>
</dbReference>
<dbReference type="PANTHER" id="PTHR47182:SF2">
    <property type="entry name" value="CELL WALL ALPHA-1,3-GLUCAN SYNTHASE AGS1"/>
    <property type="match status" value="1"/>
</dbReference>
<dbReference type="FunFam" id="3.40.50.2000:FF:000058">
    <property type="entry name" value="Alpha-1,3-glucan synthase Ags1"/>
    <property type="match status" value="1"/>
</dbReference>
<dbReference type="InterPro" id="IPR058655">
    <property type="entry name" value="Mok11-14/Ags1-like"/>
</dbReference>
<feature type="region of interest" description="Disordered" evidence="7">
    <location>
        <begin position="1786"/>
        <end position="1817"/>
    </location>
</feature>
<feature type="transmembrane region" description="Helical" evidence="8">
    <location>
        <begin position="2138"/>
        <end position="2158"/>
    </location>
</feature>